<dbReference type="InterPro" id="IPR008284">
    <property type="entry name" value="MoCF_biosynth_CS"/>
</dbReference>
<feature type="domain" description="MoaB/Mog" evidence="6">
    <location>
        <begin position="178"/>
        <end position="323"/>
    </location>
</feature>
<comment type="similarity">
    <text evidence="3">In the C-terminal section; belongs to the MoeA family.</text>
</comment>
<sequence>MLSIAEANEIVQGSISTLDSIDVDLFAATGYVLAEDITAKEPLPPFPASIKDGYAVRSADGAGEYDVDFEQLAGSAPGSLNEGKVAYITTGAPLPDGADAVVQVENTEDLTGPSGSQQRVKIVKAAKGPGDDVRAVGSDIQAGEVVLPEGSVIGAAEVGLLATVGAAKLRVYRKPVVGVLSTGDELVEPGEQHLGPGQIRDANRLMLASAASTSGCEVIDLGIARDTVEDTEAKLQLAESKGVDVLLTSGGVSMGNKDFIKGILERKGKVHFGRVRMKPGKPLTFATIDASGSRKAMTVFGLPGNPVSSIVTYNLVCLPALRKLSGHQEPGLRRVDARTQTAIKLDAERPEYHRVSLSWHRAGGGAEFAASSTGGQISSRLLSMRSANALLELPAAQGVLPAGSVVSALLIGDLGGMPVLEDLPMIMPLKN</sequence>
<evidence type="ECO:0000256" key="3">
    <source>
        <dbReference type="ARBA" id="ARBA00008339"/>
    </source>
</evidence>
<dbReference type="Gene3D" id="3.90.105.10">
    <property type="entry name" value="Molybdopterin biosynthesis moea protein, domain 2"/>
    <property type="match status" value="1"/>
</dbReference>
<dbReference type="InterPro" id="IPR036425">
    <property type="entry name" value="MoaB/Mog-like_dom_sf"/>
</dbReference>
<dbReference type="Gene3D" id="2.40.340.10">
    <property type="entry name" value="MoeA, C-terminal, domain IV"/>
    <property type="match status" value="1"/>
</dbReference>
<dbReference type="InterPro" id="IPR038987">
    <property type="entry name" value="MoeA-like"/>
</dbReference>
<keyword evidence="5" id="KW-0460">Magnesium</keyword>
<keyword evidence="4 5" id="KW-0501">Molybdenum cofactor biosynthesis</keyword>
<evidence type="ECO:0000256" key="5">
    <source>
        <dbReference type="RuleBase" id="RU365090"/>
    </source>
</evidence>
<dbReference type="InterPro" id="IPR005110">
    <property type="entry name" value="MoeA_linker/N"/>
</dbReference>
<evidence type="ECO:0000256" key="4">
    <source>
        <dbReference type="ARBA" id="ARBA00023150"/>
    </source>
</evidence>
<dbReference type="Pfam" id="PF03454">
    <property type="entry name" value="MoeA_C"/>
    <property type="match status" value="1"/>
</dbReference>
<dbReference type="Pfam" id="PF03453">
    <property type="entry name" value="MoeA_N"/>
    <property type="match status" value="1"/>
</dbReference>
<dbReference type="Proteomes" id="UP001497392">
    <property type="component" value="Unassembled WGS sequence"/>
</dbReference>
<name>A0ABP1FNE7_9CHLO</name>
<reference evidence="7 8" key="1">
    <citation type="submission" date="2024-06" db="EMBL/GenBank/DDBJ databases">
        <authorList>
            <person name="Kraege A."/>
            <person name="Thomma B."/>
        </authorList>
    </citation>
    <scope>NUCLEOTIDE SEQUENCE [LARGE SCALE GENOMIC DNA]</scope>
</reference>
<dbReference type="EMBL" id="CAXHTA020000003">
    <property type="protein sequence ID" value="CAL5220125.1"/>
    <property type="molecule type" value="Genomic_DNA"/>
</dbReference>
<comment type="catalytic activity">
    <reaction evidence="5">
        <text>adenylyl-molybdopterin + molybdate = Mo-molybdopterin + AMP + H(+)</text>
        <dbReference type="Rhea" id="RHEA:35047"/>
        <dbReference type="ChEBI" id="CHEBI:15378"/>
        <dbReference type="ChEBI" id="CHEBI:36264"/>
        <dbReference type="ChEBI" id="CHEBI:62727"/>
        <dbReference type="ChEBI" id="CHEBI:71302"/>
        <dbReference type="ChEBI" id="CHEBI:456215"/>
    </reaction>
</comment>
<dbReference type="Pfam" id="PF00994">
    <property type="entry name" value="MoCF_biosynth"/>
    <property type="match status" value="1"/>
</dbReference>
<dbReference type="InterPro" id="IPR001453">
    <property type="entry name" value="MoaB/Mog_dom"/>
</dbReference>
<dbReference type="InterPro" id="IPR036135">
    <property type="entry name" value="MoeA_linker/N_sf"/>
</dbReference>
<proteinExistence type="inferred from homology"/>
<keyword evidence="5" id="KW-0808">Transferase</keyword>
<dbReference type="PANTHER" id="PTHR10192:SF5">
    <property type="entry name" value="GEPHYRIN"/>
    <property type="match status" value="1"/>
</dbReference>
<dbReference type="SUPFAM" id="SSF63867">
    <property type="entry name" value="MoeA C-terminal domain-like"/>
    <property type="match status" value="1"/>
</dbReference>
<dbReference type="SUPFAM" id="SSF53218">
    <property type="entry name" value="Molybdenum cofactor biosynthesis proteins"/>
    <property type="match status" value="1"/>
</dbReference>
<organism evidence="7 8">
    <name type="scientific">Coccomyxa viridis</name>
    <dbReference type="NCBI Taxonomy" id="1274662"/>
    <lineage>
        <taxon>Eukaryota</taxon>
        <taxon>Viridiplantae</taxon>
        <taxon>Chlorophyta</taxon>
        <taxon>core chlorophytes</taxon>
        <taxon>Trebouxiophyceae</taxon>
        <taxon>Trebouxiophyceae incertae sedis</taxon>
        <taxon>Coccomyxaceae</taxon>
        <taxon>Coccomyxa</taxon>
    </lineage>
</organism>
<comment type="caution">
    <text evidence="7">The sequence shown here is derived from an EMBL/GenBank/DDBJ whole genome shotgun (WGS) entry which is preliminary data.</text>
</comment>
<dbReference type="InterPro" id="IPR036688">
    <property type="entry name" value="MoeA_C_domain_IV_sf"/>
</dbReference>
<dbReference type="PANTHER" id="PTHR10192">
    <property type="entry name" value="MOLYBDOPTERIN BIOSYNTHESIS PROTEIN"/>
    <property type="match status" value="1"/>
</dbReference>
<evidence type="ECO:0000259" key="6">
    <source>
        <dbReference type="SMART" id="SM00852"/>
    </source>
</evidence>
<dbReference type="SMART" id="SM00852">
    <property type="entry name" value="MoCF_biosynth"/>
    <property type="match status" value="1"/>
</dbReference>
<dbReference type="EC" id="2.10.1.1" evidence="5"/>
<dbReference type="InterPro" id="IPR005111">
    <property type="entry name" value="MoeA_C_domain_IV"/>
</dbReference>
<keyword evidence="5" id="KW-0500">Molybdenum</keyword>
<comment type="pathway">
    <text evidence="1 5">Cofactor biosynthesis; molybdopterin biosynthesis.</text>
</comment>
<dbReference type="SUPFAM" id="SSF63882">
    <property type="entry name" value="MoeA N-terminal region -like"/>
    <property type="match status" value="1"/>
</dbReference>
<keyword evidence="5" id="KW-0479">Metal-binding</keyword>
<comment type="similarity">
    <text evidence="2">In the N-terminal section; belongs to the MoaB/Mog family.</text>
</comment>
<dbReference type="PROSITE" id="PS01079">
    <property type="entry name" value="MOCF_BIOSYNTHESIS_2"/>
    <property type="match status" value="1"/>
</dbReference>
<dbReference type="Gene3D" id="3.40.980.10">
    <property type="entry name" value="MoaB/Mog-like domain"/>
    <property type="match status" value="1"/>
</dbReference>
<accession>A0ABP1FNE7</accession>
<evidence type="ECO:0000313" key="8">
    <source>
        <dbReference type="Proteomes" id="UP001497392"/>
    </source>
</evidence>
<dbReference type="NCBIfam" id="TIGR00177">
    <property type="entry name" value="molyb_syn"/>
    <property type="match status" value="1"/>
</dbReference>
<comment type="function">
    <text evidence="5">Catalyzes two steps in the biosynthesis of the molybdenum cofactor. In the first step, molybdopterin is adenylated. Subsequently, molybdate is inserted into adenylated molybdopterin and AMP is released.</text>
</comment>
<keyword evidence="8" id="KW-1185">Reference proteome</keyword>
<dbReference type="Gene3D" id="2.170.190.11">
    <property type="entry name" value="Molybdopterin biosynthesis moea protein, domain 3"/>
    <property type="match status" value="1"/>
</dbReference>
<evidence type="ECO:0000256" key="1">
    <source>
        <dbReference type="ARBA" id="ARBA00005046"/>
    </source>
</evidence>
<protein>
    <recommendedName>
        <fullName evidence="5">Molybdopterin biosynthesis protein CNX1</fullName>
    </recommendedName>
    <alternativeName>
        <fullName evidence="5">Molybdenum cofactor biosynthesis enzyme CNX1</fullName>
    </alternativeName>
    <domain>
        <recommendedName>
            <fullName evidence="5">Molybdopterin molybdenumtransferase</fullName>
            <shortName evidence="5">MPT Mo-transferase</shortName>
            <ecNumber evidence="5">2.10.1.1</ecNumber>
        </recommendedName>
        <alternativeName>
            <fullName evidence="5">Domain E</fullName>
        </alternativeName>
    </domain>
    <domain>
        <recommendedName>
            <fullName evidence="5">Molybdopterin adenylyltransferase</fullName>
            <shortName evidence="5">MPT adenylyltransferase</shortName>
            <ecNumber evidence="5">2.7.7.75</ecNumber>
        </recommendedName>
        <alternativeName>
            <fullName evidence="5">Domain G</fullName>
        </alternativeName>
    </domain>
</protein>
<evidence type="ECO:0000256" key="2">
    <source>
        <dbReference type="ARBA" id="ARBA00007589"/>
    </source>
</evidence>
<dbReference type="EC" id="2.7.7.75" evidence="5"/>
<gene>
    <name evidence="7" type="primary">g2080</name>
    <name evidence="7" type="ORF">VP750_LOCUS1784</name>
</gene>
<dbReference type="NCBIfam" id="NF045515">
    <property type="entry name" value="Glp_gephyrin"/>
    <property type="match status" value="1"/>
</dbReference>
<comment type="similarity">
    <text evidence="5">Belongs to the MoeA family.</text>
</comment>
<dbReference type="CDD" id="cd00887">
    <property type="entry name" value="MoeA"/>
    <property type="match status" value="1"/>
</dbReference>
<comment type="catalytic activity">
    <reaction evidence="5">
        <text>molybdopterin + ATP + H(+) = adenylyl-molybdopterin + diphosphate</text>
        <dbReference type="Rhea" id="RHEA:31331"/>
        <dbReference type="ChEBI" id="CHEBI:15378"/>
        <dbReference type="ChEBI" id="CHEBI:30616"/>
        <dbReference type="ChEBI" id="CHEBI:33019"/>
        <dbReference type="ChEBI" id="CHEBI:58698"/>
        <dbReference type="ChEBI" id="CHEBI:62727"/>
    </reaction>
</comment>
<evidence type="ECO:0000313" key="7">
    <source>
        <dbReference type="EMBL" id="CAL5220125.1"/>
    </source>
</evidence>
<comment type="cofactor">
    <cofactor evidence="5">
        <name>Mg(2+)</name>
        <dbReference type="ChEBI" id="CHEBI:18420"/>
    </cofactor>
</comment>